<evidence type="ECO:0000256" key="8">
    <source>
        <dbReference type="ARBA" id="ARBA00047445"/>
    </source>
</evidence>
<dbReference type="OrthoDB" id="115072at2157"/>
<dbReference type="NCBIfam" id="TIGR00078">
    <property type="entry name" value="nadC"/>
    <property type="match status" value="1"/>
</dbReference>
<dbReference type="PIRSF" id="PIRSF006250">
    <property type="entry name" value="NadC_ModD"/>
    <property type="match status" value="1"/>
</dbReference>
<comment type="similarity">
    <text evidence="3 9">Belongs to the NadC/ModD family.</text>
</comment>
<dbReference type="Pfam" id="PF01729">
    <property type="entry name" value="QRPTase_C"/>
    <property type="match status" value="1"/>
</dbReference>
<accession>A0A2H1FCW8</accession>
<evidence type="ECO:0000256" key="9">
    <source>
        <dbReference type="PIRNR" id="PIRNR006250"/>
    </source>
</evidence>
<dbReference type="EMBL" id="LT841358">
    <property type="protein sequence ID" value="SMH70610.1"/>
    <property type="molecule type" value="Genomic_DNA"/>
</dbReference>
<dbReference type="RefSeq" id="WP_157926723.1">
    <property type="nucleotide sequence ID" value="NZ_LT841358.1"/>
</dbReference>
<sequence length="275" mass="30529">MQTSAKKQLERFLEEDIKSGDITSKLLVRKKITATIVSRESGIVAGVLYAREIFSSRGCKVTIHKKDGQTVIPDQKIMTISGGTYQILSCERTALNLMSRMSGIANQTNQYVKKIRAANPKVGLYSTRKTAPGLRIFDKDAVAIGGGHRHRMSLDQMIMIKDNHIAASDSLLDLIKRARQKHKKIEVEVERLKDAITAATEGVQIIMLDNMPPSKIRETIQELKRLHLRDRVKIEASGGINYSNVAQYARSGVDMISIGRLTSSVIGLDLSLEVN</sequence>
<dbReference type="UniPathway" id="UPA00253">
    <property type="reaction ID" value="UER00331"/>
</dbReference>
<evidence type="ECO:0000256" key="7">
    <source>
        <dbReference type="ARBA" id="ARBA00022679"/>
    </source>
</evidence>
<dbReference type="SUPFAM" id="SSF54675">
    <property type="entry name" value="Nicotinate/Quinolinate PRTase N-terminal domain-like"/>
    <property type="match status" value="1"/>
</dbReference>
<comment type="pathway">
    <text evidence="2 9">Cofactor biosynthesis; NAD(+) biosynthesis; nicotinate D-ribonucleotide from quinolinate: step 1/1.</text>
</comment>
<dbReference type="InterPro" id="IPR022412">
    <property type="entry name" value="Quinolinate_PRibosylTrfase_N"/>
</dbReference>
<dbReference type="EC" id="2.4.2.19" evidence="9"/>
<evidence type="ECO:0000259" key="11">
    <source>
        <dbReference type="Pfam" id="PF02749"/>
    </source>
</evidence>
<evidence type="ECO:0000256" key="3">
    <source>
        <dbReference type="ARBA" id="ARBA00009400"/>
    </source>
</evidence>
<evidence type="ECO:0000313" key="13">
    <source>
        <dbReference type="Proteomes" id="UP000230607"/>
    </source>
</evidence>
<dbReference type="PANTHER" id="PTHR32179">
    <property type="entry name" value="NICOTINATE-NUCLEOTIDE PYROPHOSPHORYLASE [CARBOXYLATING]"/>
    <property type="match status" value="1"/>
</dbReference>
<proteinExistence type="inferred from homology"/>
<reference evidence="13" key="1">
    <citation type="submission" date="2017-03" db="EMBL/GenBank/DDBJ databases">
        <authorList>
            <person name="Herbold C."/>
        </authorList>
    </citation>
    <scope>NUCLEOTIDE SEQUENCE [LARGE SCALE GENOMIC DNA]</scope>
</reference>
<dbReference type="InterPro" id="IPR037128">
    <property type="entry name" value="Quinolinate_PRibosylTase_N_sf"/>
</dbReference>
<feature type="domain" description="Quinolinate phosphoribosyl transferase N-terminal" evidence="11">
    <location>
        <begin position="21"/>
        <end position="102"/>
    </location>
</feature>
<protein>
    <recommendedName>
        <fullName evidence="9">Nicotinate-nucleotide pyrophosphorylase [carboxylating]</fullName>
        <ecNumber evidence="9">2.4.2.19</ecNumber>
    </recommendedName>
    <alternativeName>
        <fullName evidence="9">Quinolinate phosphoribosyltransferase [decarboxylating]</fullName>
    </alternativeName>
</protein>
<comment type="subunit">
    <text evidence="4 9">Hexamer formed by 3 homodimers.</text>
</comment>
<name>A0A2H1FCW8_9ARCH</name>
<comment type="catalytic activity">
    <reaction evidence="8 9">
        <text>nicotinate beta-D-ribonucleotide + CO2 + diphosphate = quinolinate + 5-phospho-alpha-D-ribose 1-diphosphate + 2 H(+)</text>
        <dbReference type="Rhea" id="RHEA:12733"/>
        <dbReference type="ChEBI" id="CHEBI:15378"/>
        <dbReference type="ChEBI" id="CHEBI:16526"/>
        <dbReference type="ChEBI" id="CHEBI:29959"/>
        <dbReference type="ChEBI" id="CHEBI:33019"/>
        <dbReference type="ChEBI" id="CHEBI:57502"/>
        <dbReference type="ChEBI" id="CHEBI:58017"/>
        <dbReference type="EC" id="2.4.2.19"/>
    </reaction>
</comment>
<dbReference type="Gene3D" id="3.20.20.70">
    <property type="entry name" value="Aldolase class I"/>
    <property type="match status" value="1"/>
</dbReference>
<dbReference type="InterPro" id="IPR027277">
    <property type="entry name" value="NadC/ModD"/>
</dbReference>
<keyword evidence="13" id="KW-1185">Reference proteome</keyword>
<dbReference type="Proteomes" id="UP000230607">
    <property type="component" value="Chromosome 1"/>
</dbReference>
<dbReference type="CDD" id="cd01572">
    <property type="entry name" value="QPRTase"/>
    <property type="match status" value="1"/>
</dbReference>
<organism evidence="12 13">
    <name type="scientific">Candidatus Nitrosotalea okcheonensis</name>
    <dbReference type="NCBI Taxonomy" id="1903276"/>
    <lineage>
        <taxon>Archaea</taxon>
        <taxon>Nitrososphaerota</taxon>
        <taxon>Nitrososphaeria</taxon>
        <taxon>Nitrosotaleales</taxon>
        <taxon>Nitrosotaleaceae</taxon>
        <taxon>Nitrosotalea</taxon>
    </lineage>
</organism>
<dbReference type="InterPro" id="IPR004393">
    <property type="entry name" value="NadC"/>
</dbReference>
<dbReference type="GO" id="GO:0009435">
    <property type="term" value="P:NAD+ biosynthetic process"/>
    <property type="evidence" value="ECO:0007669"/>
    <property type="project" value="UniProtKB-UniPathway"/>
</dbReference>
<evidence type="ECO:0000256" key="1">
    <source>
        <dbReference type="ARBA" id="ARBA00003237"/>
    </source>
</evidence>
<dbReference type="Pfam" id="PF02749">
    <property type="entry name" value="QRPTase_N"/>
    <property type="match status" value="1"/>
</dbReference>
<dbReference type="GO" id="GO:0034213">
    <property type="term" value="P:quinolinate catabolic process"/>
    <property type="evidence" value="ECO:0007669"/>
    <property type="project" value="TreeGrafter"/>
</dbReference>
<feature type="domain" description="Quinolinate phosphoribosyl transferase C-terminal" evidence="10">
    <location>
        <begin position="104"/>
        <end position="273"/>
    </location>
</feature>
<keyword evidence="6 9" id="KW-0328">Glycosyltransferase</keyword>
<evidence type="ECO:0000256" key="5">
    <source>
        <dbReference type="ARBA" id="ARBA00022642"/>
    </source>
</evidence>
<evidence type="ECO:0000256" key="2">
    <source>
        <dbReference type="ARBA" id="ARBA00004893"/>
    </source>
</evidence>
<keyword evidence="5 9" id="KW-0662">Pyridine nucleotide biosynthesis</keyword>
<keyword evidence="7 9" id="KW-0808">Transferase</keyword>
<dbReference type="SUPFAM" id="SSF51690">
    <property type="entry name" value="Nicotinate/Quinolinate PRTase C-terminal domain-like"/>
    <property type="match status" value="1"/>
</dbReference>
<evidence type="ECO:0000256" key="6">
    <source>
        <dbReference type="ARBA" id="ARBA00022676"/>
    </source>
</evidence>
<dbReference type="InterPro" id="IPR036068">
    <property type="entry name" value="Nicotinate_pribotase-like_C"/>
</dbReference>
<dbReference type="Gene3D" id="3.90.1170.20">
    <property type="entry name" value="Quinolinate phosphoribosyl transferase, N-terminal domain"/>
    <property type="match status" value="1"/>
</dbReference>
<dbReference type="FunFam" id="3.90.1170.20:FF:000001">
    <property type="entry name" value="Nicotinate-nucleotide diphosphorylase (Carboxylating)"/>
    <property type="match status" value="1"/>
</dbReference>
<dbReference type="InterPro" id="IPR002638">
    <property type="entry name" value="Quinolinate_PRibosylTrfase_C"/>
</dbReference>
<dbReference type="GO" id="GO:0005737">
    <property type="term" value="C:cytoplasm"/>
    <property type="evidence" value="ECO:0007669"/>
    <property type="project" value="TreeGrafter"/>
</dbReference>
<evidence type="ECO:0000256" key="4">
    <source>
        <dbReference type="ARBA" id="ARBA00011218"/>
    </source>
</evidence>
<gene>
    <name evidence="12" type="primary">nadC</name>
    <name evidence="12" type="ORF">NCS_10417</name>
</gene>
<dbReference type="GO" id="GO:0004514">
    <property type="term" value="F:nicotinate-nucleotide diphosphorylase (carboxylating) activity"/>
    <property type="evidence" value="ECO:0007669"/>
    <property type="project" value="UniProtKB-EC"/>
</dbReference>
<evidence type="ECO:0000259" key="10">
    <source>
        <dbReference type="Pfam" id="PF01729"/>
    </source>
</evidence>
<dbReference type="PANTHER" id="PTHR32179:SF3">
    <property type="entry name" value="NICOTINATE-NUCLEOTIDE PYROPHOSPHORYLASE [CARBOXYLATING]"/>
    <property type="match status" value="1"/>
</dbReference>
<dbReference type="AlphaFoldDB" id="A0A2H1FCW8"/>
<evidence type="ECO:0000313" key="12">
    <source>
        <dbReference type="EMBL" id="SMH70610.1"/>
    </source>
</evidence>
<comment type="function">
    <text evidence="1 9">Involved in the catabolism of quinolinic acid (QA).</text>
</comment>
<dbReference type="InterPro" id="IPR013785">
    <property type="entry name" value="Aldolase_TIM"/>
</dbReference>
<dbReference type="FunFam" id="3.20.20.70:FF:000030">
    <property type="entry name" value="Nicotinate-nucleotide pyrophosphorylase, carboxylating"/>
    <property type="match status" value="1"/>
</dbReference>